<feature type="transmembrane region" description="Helical" evidence="7">
    <location>
        <begin position="321"/>
        <end position="339"/>
    </location>
</feature>
<feature type="compositionally biased region" description="Basic and acidic residues" evidence="8">
    <location>
        <begin position="182"/>
        <end position="193"/>
    </location>
</feature>
<dbReference type="GO" id="GO:0006612">
    <property type="term" value="P:protein targeting to membrane"/>
    <property type="evidence" value="ECO:0007669"/>
    <property type="project" value="TreeGrafter"/>
</dbReference>
<dbReference type="GO" id="GO:0019706">
    <property type="term" value="F:protein-cysteine S-palmitoyltransferase activity"/>
    <property type="evidence" value="ECO:0007669"/>
    <property type="project" value="UniProtKB-EC"/>
</dbReference>
<dbReference type="Proteomes" id="UP000215902">
    <property type="component" value="Unassembled WGS sequence"/>
</dbReference>
<keyword evidence="6 7" id="KW-0012">Acyltransferase</keyword>
<dbReference type="AlphaFoldDB" id="A0A267FH64"/>
<feature type="transmembrane region" description="Helical" evidence="7">
    <location>
        <begin position="369"/>
        <end position="386"/>
    </location>
</feature>
<comment type="similarity">
    <text evidence="7">Belongs to the DHHC palmitoyltransferase family.</text>
</comment>
<sequence>MHHRPPGSVALDMGLDVEWMGLDSSAEQKQQQQQSRRRRQQQQKKPDFAAAARLSFETFVNDVKQRGLGVGDSQAEIRVAFAASIFLYWSASSTILYTTLAYAVDDFYAAWSDDIRYCIKVAACYIYINATANWLLTTLTDNSYKVTLDRPNLRKTLFEPFPEPLKRKLEEESDDSPDEEENGKGRPAIKDDTGLLDGRKFMLPYEAESDNGLQWRRCLVCQHDAPPRTHHCPVCRACVLKRDHHCYMTGRCVGFYNQRFFIVMVFYLMIGLGWGGGGSAVYLWQHYKVHSRWDLFLPYAIYRWLFGHLEGHLVLMLYHCYLFWWIGPMCAVFFMGQLISVSRGTTTHEDAQQQEIVCRQPVRRRFESVFGHFPLLNFLFPAVIIYKQFDDGIHWWDTIDAGKLKRLRRKQQKQQRQVPDSVKSV</sequence>
<dbReference type="GO" id="GO:0005783">
    <property type="term" value="C:endoplasmic reticulum"/>
    <property type="evidence" value="ECO:0007669"/>
    <property type="project" value="TreeGrafter"/>
</dbReference>
<feature type="compositionally biased region" description="Acidic residues" evidence="8">
    <location>
        <begin position="171"/>
        <end position="181"/>
    </location>
</feature>
<evidence type="ECO:0000256" key="5">
    <source>
        <dbReference type="ARBA" id="ARBA00023136"/>
    </source>
</evidence>
<dbReference type="EC" id="2.3.1.225" evidence="7"/>
<reference evidence="10 11" key="1">
    <citation type="submission" date="2017-06" db="EMBL/GenBank/DDBJ databases">
        <title>A platform for efficient transgenesis in Macrostomum lignano, a flatworm model organism for stem cell research.</title>
        <authorList>
            <person name="Berezikov E."/>
        </authorList>
    </citation>
    <scope>NUCLEOTIDE SEQUENCE [LARGE SCALE GENOMIC DNA]</scope>
    <source>
        <strain evidence="10">DV1</strain>
        <tissue evidence="10">Whole organism</tissue>
    </source>
</reference>
<dbReference type="PANTHER" id="PTHR22883">
    <property type="entry name" value="ZINC FINGER DHHC DOMAIN CONTAINING PROTEIN"/>
    <property type="match status" value="1"/>
</dbReference>
<feature type="domain" description="Palmitoyltransferase DHHC" evidence="9">
    <location>
        <begin position="216"/>
        <end position="353"/>
    </location>
</feature>
<proteinExistence type="inferred from homology"/>
<accession>A0A267FH64</accession>
<evidence type="ECO:0000313" key="10">
    <source>
        <dbReference type="EMBL" id="PAA73125.1"/>
    </source>
</evidence>
<comment type="domain">
    <text evidence="7">The DHHC domain is required for palmitoyltransferase activity.</text>
</comment>
<comment type="catalytic activity">
    <reaction evidence="7">
        <text>L-cysteinyl-[protein] + hexadecanoyl-CoA = S-hexadecanoyl-L-cysteinyl-[protein] + CoA</text>
        <dbReference type="Rhea" id="RHEA:36683"/>
        <dbReference type="Rhea" id="RHEA-COMP:10131"/>
        <dbReference type="Rhea" id="RHEA-COMP:11032"/>
        <dbReference type="ChEBI" id="CHEBI:29950"/>
        <dbReference type="ChEBI" id="CHEBI:57287"/>
        <dbReference type="ChEBI" id="CHEBI:57379"/>
        <dbReference type="ChEBI" id="CHEBI:74151"/>
        <dbReference type="EC" id="2.3.1.225"/>
    </reaction>
</comment>
<evidence type="ECO:0000259" key="9">
    <source>
        <dbReference type="Pfam" id="PF01529"/>
    </source>
</evidence>
<name>A0A267FH64_9PLAT</name>
<evidence type="ECO:0000256" key="2">
    <source>
        <dbReference type="ARBA" id="ARBA00022679"/>
    </source>
</evidence>
<dbReference type="PROSITE" id="PS50216">
    <property type="entry name" value="DHHC"/>
    <property type="match status" value="1"/>
</dbReference>
<evidence type="ECO:0000256" key="1">
    <source>
        <dbReference type="ARBA" id="ARBA00004141"/>
    </source>
</evidence>
<dbReference type="GO" id="GO:0005794">
    <property type="term" value="C:Golgi apparatus"/>
    <property type="evidence" value="ECO:0007669"/>
    <property type="project" value="TreeGrafter"/>
</dbReference>
<evidence type="ECO:0000256" key="6">
    <source>
        <dbReference type="ARBA" id="ARBA00023315"/>
    </source>
</evidence>
<dbReference type="STRING" id="282301.A0A267FH64"/>
<evidence type="ECO:0000256" key="3">
    <source>
        <dbReference type="ARBA" id="ARBA00022692"/>
    </source>
</evidence>
<dbReference type="GO" id="GO:0016020">
    <property type="term" value="C:membrane"/>
    <property type="evidence" value="ECO:0007669"/>
    <property type="project" value="UniProtKB-SubCell"/>
</dbReference>
<dbReference type="InterPro" id="IPR039859">
    <property type="entry name" value="PFA4/ZDH16/20/ERF2-like"/>
</dbReference>
<evidence type="ECO:0000313" key="11">
    <source>
        <dbReference type="Proteomes" id="UP000215902"/>
    </source>
</evidence>
<dbReference type="InterPro" id="IPR001594">
    <property type="entry name" value="Palmitoyltrfase_DHHC"/>
</dbReference>
<keyword evidence="3 7" id="KW-0812">Transmembrane</keyword>
<comment type="caution">
    <text evidence="10">The sequence shown here is derived from an EMBL/GenBank/DDBJ whole genome shotgun (WGS) entry which is preliminary data.</text>
</comment>
<evidence type="ECO:0000256" key="4">
    <source>
        <dbReference type="ARBA" id="ARBA00022989"/>
    </source>
</evidence>
<feature type="region of interest" description="Disordered" evidence="8">
    <location>
        <begin position="24"/>
        <end position="46"/>
    </location>
</feature>
<dbReference type="EMBL" id="NIVC01001035">
    <property type="protein sequence ID" value="PAA73125.1"/>
    <property type="molecule type" value="Genomic_DNA"/>
</dbReference>
<keyword evidence="4 7" id="KW-1133">Transmembrane helix</keyword>
<feature type="transmembrane region" description="Helical" evidence="7">
    <location>
        <begin position="260"/>
        <end position="284"/>
    </location>
</feature>
<dbReference type="OrthoDB" id="302728at2759"/>
<keyword evidence="5 7" id="KW-0472">Membrane</keyword>
<evidence type="ECO:0000256" key="7">
    <source>
        <dbReference type="RuleBase" id="RU079119"/>
    </source>
</evidence>
<gene>
    <name evidence="10" type="ORF">BOX15_Mlig016744g1</name>
</gene>
<dbReference type="PANTHER" id="PTHR22883:SF386">
    <property type="entry name" value="PALMITOYLTRANSFERASE"/>
    <property type="match status" value="1"/>
</dbReference>
<feature type="region of interest" description="Disordered" evidence="8">
    <location>
        <begin position="168"/>
        <end position="193"/>
    </location>
</feature>
<protein>
    <recommendedName>
        <fullName evidence="7">Palmitoyltransferase</fullName>
        <ecNumber evidence="7">2.3.1.225</ecNumber>
    </recommendedName>
</protein>
<organism evidence="10 11">
    <name type="scientific">Macrostomum lignano</name>
    <dbReference type="NCBI Taxonomy" id="282301"/>
    <lineage>
        <taxon>Eukaryota</taxon>
        <taxon>Metazoa</taxon>
        <taxon>Spiralia</taxon>
        <taxon>Lophotrochozoa</taxon>
        <taxon>Platyhelminthes</taxon>
        <taxon>Rhabditophora</taxon>
        <taxon>Macrostomorpha</taxon>
        <taxon>Macrostomida</taxon>
        <taxon>Macrostomidae</taxon>
        <taxon>Macrostomum</taxon>
    </lineage>
</organism>
<keyword evidence="11" id="KW-1185">Reference proteome</keyword>
<dbReference type="Pfam" id="PF01529">
    <property type="entry name" value="DHHC"/>
    <property type="match status" value="1"/>
</dbReference>
<evidence type="ECO:0000256" key="8">
    <source>
        <dbReference type="SAM" id="MobiDB-lite"/>
    </source>
</evidence>
<comment type="subcellular location">
    <subcellularLocation>
        <location evidence="1">Membrane</location>
        <topology evidence="1">Multi-pass membrane protein</topology>
    </subcellularLocation>
</comment>
<keyword evidence="2 7" id="KW-0808">Transferase</keyword>